<dbReference type="PANTHER" id="PTHR30126:SF98">
    <property type="entry name" value="HTH-TYPE TRANSCRIPTIONAL ACTIVATOR BAUR"/>
    <property type="match status" value="1"/>
</dbReference>
<organism evidence="6 7">
    <name type="scientific">Hoeflea phototrophica (strain DSM 17068 / NCIMB 14078 / DFL-43)</name>
    <dbReference type="NCBI Taxonomy" id="411684"/>
    <lineage>
        <taxon>Bacteria</taxon>
        <taxon>Pseudomonadati</taxon>
        <taxon>Pseudomonadota</taxon>
        <taxon>Alphaproteobacteria</taxon>
        <taxon>Hyphomicrobiales</taxon>
        <taxon>Rhizobiaceae</taxon>
        <taxon>Hoeflea</taxon>
    </lineage>
</organism>
<dbReference type="AlphaFoldDB" id="A9D5B7"/>
<protein>
    <submittedName>
        <fullName evidence="6">Transcriptional regulator</fullName>
    </submittedName>
</protein>
<evidence type="ECO:0000256" key="4">
    <source>
        <dbReference type="ARBA" id="ARBA00023163"/>
    </source>
</evidence>
<keyword evidence="7" id="KW-1185">Reference proteome</keyword>
<dbReference type="PROSITE" id="PS50931">
    <property type="entry name" value="HTH_LYSR"/>
    <property type="match status" value="1"/>
</dbReference>
<evidence type="ECO:0000256" key="3">
    <source>
        <dbReference type="ARBA" id="ARBA00023125"/>
    </source>
</evidence>
<comment type="similarity">
    <text evidence="1">Belongs to the LysR transcriptional regulatory family.</text>
</comment>
<name>A9D5B7_HOEPD</name>
<dbReference type="InterPro" id="IPR036388">
    <property type="entry name" value="WH-like_DNA-bd_sf"/>
</dbReference>
<dbReference type="STRING" id="411684.HPDFL43_06485"/>
<dbReference type="Pfam" id="PF03466">
    <property type="entry name" value="LysR_substrate"/>
    <property type="match status" value="1"/>
</dbReference>
<evidence type="ECO:0000256" key="1">
    <source>
        <dbReference type="ARBA" id="ARBA00009437"/>
    </source>
</evidence>
<sequence length="299" mass="33453">MKLSRTDLTALRVFDAVARNRGFAQAQVETGLSLSSISNHIAALEERLGVRLCDRGRSGFMLTQKGQYVLDAARTLFTSMDEFTGAMDNLRDQLVGNLRIGIVDAISTDPVMRLPDALARFKSSAAAVTIEIFEDTPNVLQERVRTGDLHLGIGSFAFKSGGIKYQPLYSETHGVFCSDLHPLYERDDVDISPEEVRNWPVVSRGYWRDDILLQLGFNNVTATSYQIEPQLILILSGRYLGFLPNHYAEQWTKTGRLRQICPDVLHYACEFDLIQRQSAPKSRVVSRFAAEVLAAHGVE</sequence>
<dbReference type="Gene3D" id="1.10.10.10">
    <property type="entry name" value="Winged helix-like DNA-binding domain superfamily/Winged helix DNA-binding domain"/>
    <property type="match status" value="1"/>
</dbReference>
<dbReference type="HOGENOM" id="CLU_039613_0_0_5"/>
<proteinExistence type="inferred from homology"/>
<evidence type="ECO:0000313" key="6">
    <source>
        <dbReference type="EMBL" id="EDQ34080.1"/>
    </source>
</evidence>
<evidence type="ECO:0000259" key="5">
    <source>
        <dbReference type="PROSITE" id="PS50931"/>
    </source>
</evidence>
<dbReference type="PANTHER" id="PTHR30126">
    <property type="entry name" value="HTH-TYPE TRANSCRIPTIONAL REGULATOR"/>
    <property type="match status" value="1"/>
</dbReference>
<keyword evidence="2" id="KW-0805">Transcription regulation</keyword>
<dbReference type="Proteomes" id="UP000004291">
    <property type="component" value="Chromosome"/>
</dbReference>
<comment type="caution">
    <text evidence="6">The sequence shown here is derived from an EMBL/GenBank/DDBJ whole genome shotgun (WGS) entry which is preliminary data.</text>
</comment>
<dbReference type="OrthoDB" id="7506954at2"/>
<dbReference type="InterPro" id="IPR000847">
    <property type="entry name" value="LysR_HTH_N"/>
</dbReference>
<dbReference type="CDD" id="cd05466">
    <property type="entry name" value="PBP2_LTTR_substrate"/>
    <property type="match status" value="1"/>
</dbReference>
<dbReference type="SUPFAM" id="SSF53850">
    <property type="entry name" value="Periplasmic binding protein-like II"/>
    <property type="match status" value="1"/>
</dbReference>
<gene>
    <name evidence="6" type="ORF">HPDFL43_06485</name>
</gene>
<dbReference type="Gene3D" id="3.40.190.10">
    <property type="entry name" value="Periplasmic binding protein-like II"/>
    <property type="match status" value="2"/>
</dbReference>
<dbReference type="RefSeq" id="WP_007197083.1">
    <property type="nucleotide sequence ID" value="NZ_CM002917.1"/>
</dbReference>
<reference evidence="6 7" key="2">
    <citation type="submission" date="2012-06" db="EMBL/GenBank/DDBJ databases">
        <authorList>
            <person name="Fiebig A."/>
        </authorList>
    </citation>
    <scope>NUCLEOTIDE SEQUENCE [LARGE SCALE GENOMIC DNA]</scope>
    <source>
        <strain evidence="6 7">DFL-43</strain>
    </source>
</reference>
<evidence type="ECO:0000256" key="2">
    <source>
        <dbReference type="ARBA" id="ARBA00023015"/>
    </source>
</evidence>
<dbReference type="InterPro" id="IPR005119">
    <property type="entry name" value="LysR_subst-bd"/>
</dbReference>
<dbReference type="GO" id="GO:0003700">
    <property type="term" value="F:DNA-binding transcription factor activity"/>
    <property type="evidence" value="ECO:0007669"/>
    <property type="project" value="InterPro"/>
</dbReference>
<dbReference type="Pfam" id="PF00126">
    <property type="entry name" value="HTH_1"/>
    <property type="match status" value="1"/>
</dbReference>
<accession>A9D5B7</accession>
<reference evidence="6 7" key="1">
    <citation type="submission" date="2007-10" db="EMBL/GenBank/DDBJ databases">
        <authorList>
            <person name="Wagner-Dobler I."/>
            <person name="Ferriera S."/>
            <person name="Johnson J."/>
            <person name="Kravitz S."/>
            <person name="Beeson K."/>
            <person name="Sutton G."/>
            <person name="Rogers Y.-H."/>
            <person name="Friedman R."/>
            <person name="Frazier M."/>
            <person name="Venter J.C."/>
        </authorList>
    </citation>
    <scope>NUCLEOTIDE SEQUENCE [LARGE SCALE GENOMIC DNA]</scope>
    <source>
        <strain evidence="6 7">DFL-43</strain>
    </source>
</reference>
<dbReference type="eggNOG" id="COG0583">
    <property type="taxonomic scope" value="Bacteria"/>
</dbReference>
<dbReference type="GO" id="GO:0000976">
    <property type="term" value="F:transcription cis-regulatory region binding"/>
    <property type="evidence" value="ECO:0007669"/>
    <property type="project" value="TreeGrafter"/>
</dbReference>
<feature type="domain" description="HTH lysR-type" evidence="5">
    <location>
        <begin position="6"/>
        <end position="63"/>
    </location>
</feature>
<dbReference type="InterPro" id="IPR036390">
    <property type="entry name" value="WH_DNA-bd_sf"/>
</dbReference>
<keyword evidence="4" id="KW-0804">Transcription</keyword>
<keyword evidence="3" id="KW-0238">DNA-binding</keyword>
<dbReference type="SUPFAM" id="SSF46785">
    <property type="entry name" value="Winged helix' DNA-binding domain"/>
    <property type="match status" value="1"/>
</dbReference>
<dbReference type="EMBL" id="ABIA03000002">
    <property type="protein sequence ID" value="EDQ34080.1"/>
    <property type="molecule type" value="Genomic_DNA"/>
</dbReference>
<evidence type="ECO:0000313" key="7">
    <source>
        <dbReference type="Proteomes" id="UP000004291"/>
    </source>
</evidence>